<keyword evidence="6" id="KW-0812">Transmembrane</keyword>
<gene>
    <name evidence="8" type="ORF">N8I77_011453</name>
</gene>
<dbReference type="GO" id="GO:0071949">
    <property type="term" value="F:FAD binding"/>
    <property type="evidence" value="ECO:0007669"/>
    <property type="project" value="InterPro"/>
</dbReference>
<dbReference type="Gene3D" id="3.50.50.60">
    <property type="entry name" value="FAD/NAD(P)-binding domain"/>
    <property type="match status" value="1"/>
</dbReference>
<feature type="domain" description="FAD-binding" evidence="7">
    <location>
        <begin position="21"/>
        <end position="176"/>
    </location>
</feature>
<evidence type="ECO:0000259" key="7">
    <source>
        <dbReference type="Pfam" id="PF01494"/>
    </source>
</evidence>
<keyword evidence="2" id="KW-0285">Flavoprotein</keyword>
<evidence type="ECO:0000313" key="9">
    <source>
        <dbReference type="Proteomes" id="UP001265746"/>
    </source>
</evidence>
<evidence type="ECO:0000256" key="4">
    <source>
        <dbReference type="ARBA" id="ARBA00023002"/>
    </source>
</evidence>
<evidence type="ECO:0000256" key="5">
    <source>
        <dbReference type="ARBA" id="ARBA00023033"/>
    </source>
</evidence>
<dbReference type="PANTHER" id="PTHR13789">
    <property type="entry name" value="MONOOXYGENASE"/>
    <property type="match status" value="1"/>
</dbReference>
<accession>A0AAD9W124</accession>
<dbReference type="PRINTS" id="PR00420">
    <property type="entry name" value="RNGMNOXGNASE"/>
</dbReference>
<dbReference type="Pfam" id="PF01494">
    <property type="entry name" value="FAD_binding_3"/>
    <property type="match status" value="1"/>
</dbReference>
<comment type="similarity">
    <text evidence="1">Belongs to the paxM FAD-dependent monooxygenase family.</text>
</comment>
<keyword evidence="6" id="KW-0472">Membrane</keyword>
<dbReference type="InterPro" id="IPR050493">
    <property type="entry name" value="FAD-dep_Monooxygenase_BioMet"/>
</dbReference>
<dbReference type="PROSITE" id="PS51257">
    <property type="entry name" value="PROKAR_LIPOPROTEIN"/>
    <property type="match status" value="1"/>
</dbReference>
<evidence type="ECO:0000256" key="1">
    <source>
        <dbReference type="ARBA" id="ARBA00007992"/>
    </source>
</evidence>
<proteinExistence type="inferred from homology"/>
<dbReference type="PANTHER" id="PTHR13789:SF311">
    <property type="entry name" value="HYDROXYLASE, PUTATIVE (AFU_ORTHOLOGUE AFUA_5G10180)-RELATED"/>
    <property type="match status" value="1"/>
</dbReference>
<name>A0AAD9W124_PHOAM</name>
<evidence type="ECO:0000256" key="3">
    <source>
        <dbReference type="ARBA" id="ARBA00022827"/>
    </source>
</evidence>
<keyword evidence="4" id="KW-0560">Oxidoreductase</keyword>
<evidence type="ECO:0000313" key="8">
    <source>
        <dbReference type="EMBL" id="KAK2599722.1"/>
    </source>
</evidence>
<evidence type="ECO:0000256" key="6">
    <source>
        <dbReference type="SAM" id="Phobius"/>
    </source>
</evidence>
<dbReference type="Proteomes" id="UP001265746">
    <property type="component" value="Unassembled WGS sequence"/>
</dbReference>
<dbReference type="AlphaFoldDB" id="A0AAD9W124"/>
<keyword evidence="9" id="KW-1185">Reference proteome</keyword>
<sequence>MSIRLVRDINTALDQAHAMFKVIIIGAGLGGLACAIACRRYGLEVIVLEKAPKIIPVGAGIQVPPNASRVLQWFGLLERVQDYGCVLDYTDLVRYEDGSRILRSWAGKSIEQKYGAPWMVIHRADYHQVLLEAATNSGAQVRLGSSVSNIDFDKIAVEVEGGQIISGNVVVGADGMPNSSSRLVDDCW</sequence>
<dbReference type="InterPro" id="IPR002938">
    <property type="entry name" value="FAD-bd"/>
</dbReference>
<dbReference type="SUPFAM" id="SSF51905">
    <property type="entry name" value="FAD/NAD(P)-binding domain"/>
    <property type="match status" value="1"/>
</dbReference>
<dbReference type="InterPro" id="IPR036188">
    <property type="entry name" value="FAD/NAD-bd_sf"/>
</dbReference>
<keyword evidence="3" id="KW-0274">FAD</keyword>
<organism evidence="8 9">
    <name type="scientific">Phomopsis amygdali</name>
    <name type="common">Fusicoccum amygdali</name>
    <dbReference type="NCBI Taxonomy" id="1214568"/>
    <lineage>
        <taxon>Eukaryota</taxon>
        <taxon>Fungi</taxon>
        <taxon>Dikarya</taxon>
        <taxon>Ascomycota</taxon>
        <taxon>Pezizomycotina</taxon>
        <taxon>Sordariomycetes</taxon>
        <taxon>Sordariomycetidae</taxon>
        <taxon>Diaporthales</taxon>
        <taxon>Diaporthaceae</taxon>
        <taxon>Diaporthe</taxon>
    </lineage>
</organism>
<feature type="transmembrane region" description="Helical" evidence="6">
    <location>
        <begin position="20"/>
        <end position="38"/>
    </location>
</feature>
<keyword evidence="6" id="KW-1133">Transmembrane helix</keyword>
<dbReference type="GO" id="GO:0004497">
    <property type="term" value="F:monooxygenase activity"/>
    <property type="evidence" value="ECO:0007669"/>
    <property type="project" value="UniProtKB-KW"/>
</dbReference>
<comment type="caution">
    <text evidence="8">The sequence shown here is derived from an EMBL/GenBank/DDBJ whole genome shotgun (WGS) entry which is preliminary data.</text>
</comment>
<protein>
    <recommendedName>
        <fullName evidence="7">FAD-binding domain-containing protein</fullName>
    </recommendedName>
</protein>
<keyword evidence="5" id="KW-0503">Monooxygenase</keyword>
<dbReference type="EMBL" id="JAUJFL010000007">
    <property type="protein sequence ID" value="KAK2599722.1"/>
    <property type="molecule type" value="Genomic_DNA"/>
</dbReference>
<reference evidence="8" key="1">
    <citation type="submission" date="2023-06" db="EMBL/GenBank/DDBJ databases">
        <authorList>
            <person name="Noh H."/>
        </authorList>
    </citation>
    <scope>NUCLEOTIDE SEQUENCE</scope>
    <source>
        <strain evidence="8">DUCC20226</strain>
    </source>
</reference>
<evidence type="ECO:0000256" key="2">
    <source>
        <dbReference type="ARBA" id="ARBA00022630"/>
    </source>
</evidence>